<keyword evidence="2" id="KW-1185">Reference proteome</keyword>
<gene>
    <name evidence="1" type="ORF">ACFP9W_05635</name>
</gene>
<dbReference type="Proteomes" id="UP001596230">
    <property type="component" value="Unassembled WGS sequence"/>
</dbReference>
<evidence type="ECO:0000313" key="2">
    <source>
        <dbReference type="Proteomes" id="UP001596230"/>
    </source>
</evidence>
<comment type="caution">
    <text evidence="1">The sequence shown here is derived from an EMBL/GenBank/DDBJ whole genome shotgun (WGS) entry which is preliminary data.</text>
</comment>
<dbReference type="EMBL" id="JBHSUB010000006">
    <property type="protein sequence ID" value="MFC6377575.1"/>
    <property type="molecule type" value="Genomic_DNA"/>
</dbReference>
<proteinExistence type="predicted"/>
<accession>A0ABW1VX60</accession>
<organism evidence="1 2">
    <name type="scientific">Tatumella terrea</name>
    <dbReference type="NCBI Taxonomy" id="419007"/>
    <lineage>
        <taxon>Bacteria</taxon>
        <taxon>Pseudomonadati</taxon>
        <taxon>Pseudomonadota</taxon>
        <taxon>Gammaproteobacteria</taxon>
        <taxon>Enterobacterales</taxon>
        <taxon>Erwiniaceae</taxon>
        <taxon>Tatumella</taxon>
    </lineage>
</organism>
<protein>
    <submittedName>
        <fullName evidence="1">HK97 gp10 family phage protein</fullName>
    </submittedName>
</protein>
<dbReference type="RefSeq" id="WP_385948602.1">
    <property type="nucleotide sequence ID" value="NZ_JBHSUB010000006.1"/>
</dbReference>
<name>A0ABW1VX60_9GAMM</name>
<reference evidence="2" key="1">
    <citation type="journal article" date="2019" name="Int. J. Syst. Evol. Microbiol.">
        <title>The Global Catalogue of Microorganisms (GCM) 10K type strain sequencing project: providing services to taxonomists for standard genome sequencing and annotation.</title>
        <authorList>
            <consortium name="The Broad Institute Genomics Platform"/>
            <consortium name="The Broad Institute Genome Sequencing Center for Infectious Disease"/>
            <person name="Wu L."/>
            <person name="Ma J."/>
        </authorList>
    </citation>
    <scope>NUCLEOTIDE SEQUENCE [LARGE SCALE GENOMIC DNA]</scope>
    <source>
        <strain evidence="2">CGMCC 1.18518</strain>
    </source>
</reference>
<sequence>MAQGWDLDPSAFSGVVEEKVNIKARAIAVQILGAIVETSPVDTGRFRNNNLVSIDSPDYRQTDSDVGADLPAGSTRGVGSYDEGVTLLNSNPQKIKYPVIYIQNNLPYAEVLEQGHSKQAPTGIYANAFNGVAQANK</sequence>
<evidence type="ECO:0000313" key="1">
    <source>
        <dbReference type="EMBL" id="MFC6377575.1"/>
    </source>
</evidence>